<accession>A0ABT9MPU0</accession>
<evidence type="ECO:0000313" key="1">
    <source>
        <dbReference type="EMBL" id="MDP9793433.1"/>
    </source>
</evidence>
<sequence>MTTEAEAPPESPFILFMAEPMFSEELSRLKTWVHGLLLPVYGREVTTTLPWCPQWWEHLEAVARLHALWLAWQDANAPGAALQSLSAWHRDHLNLTLPVLRDPSGPFAGCKRGSHRLKEIPYTEGVRP</sequence>
<organism evidence="1 2">
    <name type="scientific">Catenuloplanes nepalensis</name>
    <dbReference type="NCBI Taxonomy" id="587533"/>
    <lineage>
        <taxon>Bacteria</taxon>
        <taxon>Bacillati</taxon>
        <taxon>Actinomycetota</taxon>
        <taxon>Actinomycetes</taxon>
        <taxon>Micromonosporales</taxon>
        <taxon>Micromonosporaceae</taxon>
        <taxon>Catenuloplanes</taxon>
    </lineage>
</organism>
<dbReference type="Pfam" id="PF16259">
    <property type="entry name" value="DUF4913"/>
    <property type="match status" value="1"/>
</dbReference>
<keyword evidence="2" id="KW-1185">Reference proteome</keyword>
<comment type="caution">
    <text evidence="1">The sequence shown here is derived from an EMBL/GenBank/DDBJ whole genome shotgun (WGS) entry which is preliminary data.</text>
</comment>
<evidence type="ECO:0008006" key="3">
    <source>
        <dbReference type="Google" id="ProtNLM"/>
    </source>
</evidence>
<dbReference type="EMBL" id="JAUSRA010000001">
    <property type="protein sequence ID" value="MDP9793433.1"/>
    <property type="molecule type" value="Genomic_DNA"/>
</dbReference>
<evidence type="ECO:0000313" key="2">
    <source>
        <dbReference type="Proteomes" id="UP001240984"/>
    </source>
</evidence>
<dbReference type="InterPro" id="IPR032584">
    <property type="entry name" value="DUF4913"/>
</dbReference>
<dbReference type="RefSeq" id="WP_306828473.1">
    <property type="nucleotide sequence ID" value="NZ_JAUSRA010000001.1"/>
</dbReference>
<gene>
    <name evidence="1" type="ORF">J2S43_001945</name>
</gene>
<proteinExistence type="predicted"/>
<dbReference type="Proteomes" id="UP001240984">
    <property type="component" value="Unassembled WGS sequence"/>
</dbReference>
<protein>
    <recommendedName>
        <fullName evidence="3">DUF4913 domain-containing protein</fullName>
    </recommendedName>
</protein>
<reference evidence="1 2" key="1">
    <citation type="submission" date="2023-07" db="EMBL/GenBank/DDBJ databases">
        <title>Sequencing the genomes of 1000 actinobacteria strains.</title>
        <authorList>
            <person name="Klenk H.-P."/>
        </authorList>
    </citation>
    <scope>NUCLEOTIDE SEQUENCE [LARGE SCALE GENOMIC DNA]</scope>
    <source>
        <strain evidence="1 2">DSM 44710</strain>
    </source>
</reference>
<name>A0ABT9MPU0_9ACTN</name>